<dbReference type="OrthoDB" id="9984518at2"/>
<feature type="compositionally biased region" description="Basic and acidic residues" evidence="1">
    <location>
        <begin position="55"/>
        <end position="65"/>
    </location>
</feature>
<comment type="caution">
    <text evidence="2">The sequence shown here is derived from an EMBL/GenBank/DDBJ whole genome shotgun (WGS) entry which is preliminary data.</text>
</comment>
<evidence type="ECO:0000256" key="1">
    <source>
        <dbReference type="SAM" id="MobiDB-lite"/>
    </source>
</evidence>
<evidence type="ECO:0000313" key="3">
    <source>
        <dbReference type="Proteomes" id="UP000321750"/>
    </source>
</evidence>
<organism evidence="2 3">
    <name type="scientific">Methylobacterium gnaphalii</name>
    <dbReference type="NCBI Taxonomy" id="1010610"/>
    <lineage>
        <taxon>Bacteria</taxon>
        <taxon>Pseudomonadati</taxon>
        <taxon>Pseudomonadota</taxon>
        <taxon>Alphaproteobacteria</taxon>
        <taxon>Hyphomicrobiales</taxon>
        <taxon>Methylobacteriaceae</taxon>
        <taxon>Methylobacterium</taxon>
    </lineage>
</organism>
<gene>
    <name evidence="2" type="ORF">MGN01_04360</name>
</gene>
<dbReference type="Proteomes" id="UP000321750">
    <property type="component" value="Unassembled WGS sequence"/>
</dbReference>
<protein>
    <submittedName>
        <fullName evidence="2">Uncharacterized protein</fullName>
    </submittedName>
</protein>
<reference evidence="2 3" key="1">
    <citation type="submission" date="2019-07" db="EMBL/GenBank/DDBJ databases">
        <title>Whole genome shotgun sequence of Methylobacterium gnaphalii NBRC 107716.</title>
        <authorList>
            <person name="Hosoyama A."/>
            <person name="Uohara A."/>
            <person name="Ohji S."/>
            <person name="Ichikawa N."/>
        </authorList>
    </citation>
    <scope>NUCLEOTIDE SEQUENCE [LARGE SCALE GENOMIC DNA]</scope>
    <source>
        <strain evidence="2 3">NBRC 107716</strain>
    </source>
</reference>
<evidence type="ECO:0000313" key="2">
    <source>
        <dbReference type="EMBL" id="GEP08591.1"/>
    </source>
</evidence>
<keyword evidence="3" id="KW-1185">Reference proteome</keyword>
<dbReference type="RefSeq" id="WP_147044950.1">
    <property type="nucleotide sequence ID" value="NZ_BJZV01000002.1"/>
</dbReference>
<sequence length="65" mass="7265">MTQPKTDTVRRTEDGDTNVEQQHPGLHTPVRSGPQKVQSDRALEADRNVTVPRSKPADDEGKDDR</sequence>
<name>A0A512JF59_9HYPH</name>
<dbReference type="AlphaFoldDB" id="A0A512JF59"/>
<feature type="compositionally biased region" description="Basic and acidic residues" evidence="1">
    <location>
        <begin position="38"/>
        <end position="47"/>
    </location>
</feature>
<proteinExistence type="predicted"/>
<accession>A0A512JF59</accession>
<feature type="region of interest" description="Disordered" evidence="1">
    <location>
        <begin position="1"/>
        <end position="65"/>
    </location>
</feature>
<dbReference type="EMBL" id="BJZV01000002">
    <property type="protein sequence ID" value="GEP08591.1"/>
    <property type="molecule type" value="Genomic_DNA"/>
</dbReference>